<feature type="transmembrane region" description="Helical" evidence="2">
    <location>
        <begin position="40"/>
        <end position="58"/>
    </location>
</feature>
<keyword evidence="2" id="KW-0472">Membrane</keyword>
<organism evidence="5 6">
    <name type="scientific">Desulfobacca acetoxidans (strain ATCC 700848 / DSM 11109 / ASRB2)</name>
    <dbReference type="NCBI Taxonomy" id="880072"/>
    <lineage>
        <taxon>Bacteria</taxon>
        <taxon>Pseudomonadati</taxon>
        <taxon>Thermodesulfobacteriota</taxon>
        <taxon>Desulfobaccia</taxon>
        <taxon>Desulfobaccales</taxon>
        <taxon>Desulfobaccaceae</taxon>
        <taxon>Desulfobacca</taxon>
    </lineage>
</organism>
<dbReference type="HOGENOM" id="CLU_979069_0_0_7"/>
<dbReference type="KEGG" id="dao:Desac_1905"/>
<keyword evidence="6" id="KW-1185">Reference proteome</keyword>
<gene>
    <name evidence="5" type="ordered locus">Desac_1905</name>
</gene>
<dbReference type="eggNOG" id="COG3637">
    <property type="taxonomic scope" value="Bacteria"/>
</dbReference>
<evidence type="ECO:0000256" key="1">
    <source>
        <dbReference type="ARBA" id="ARBA00022729"/>
    </source>
</evidence>
<evidence type="ECO:0000259" key="4">
    <source>
        <dbReference type="Pfam" id="PF13505"/>
    </source>
</evidence>
<dbReference type="SUPFAM" id="SSF56925">
    <property type="entry name" value="OMPA-like"/>
    <property type="match status" value="1"/>
</dbReference>
<keyword evidence="2" id="KW-1133">Transmembrane helix</keyword>
<evidence type="ECO:0000313" key="5">
    <source>
        <dbReference type="EMBL" id="AEB09743.1"/>
    </source>
</evidence>
<dbReference type="Pfam" id="PF13505">
    <property type="entry name" value="OMP_b-brl"/>
    <property type="match status" value="1"/>
</dbReference>
<dbReference type="InterPro" id="IPR027385">
    <property type="entry name" value="Beta-barrel_OMP"/>
</dbReference>
<keyword evidence="1 3" id="KW-0732">Signal</keyword>
<proteinExistence type="predicted"/>
<reference evidence="6" key="2">
    <citation type="submission" date="2011-03" db="EMBL/GenBank/DDBJ databases">
        <title>The complete genome of Desulfobacca acetoxidans DSM 11109.</title>
        <authorList>
            <consortium name="US DOE Joint Genome Institute (JGI-PGF)"/>
            <person name="Lucas S."/>
            <person name="Copeland A."/>
            <person name="Lapidus A."/>
            <person name="Bruce D."/>
            <person name="Goodwin L."/>
            <person name="Pitluck S."/>
            <person name="Peters L."/>
            <person name="Kyrpides N."/>
            <person name="Mavromatis K."/>
            <person name="Ivanova N."/>
            <person name="Ovchinnikova G."/>
            <person name="Teshima H."/>
            <person name="Detter J.C."/>
            <person name="Han C."/>
            <person name="Land M."/>
            <person name="Hauser L."/>
            <person name="Markowitz V."/>
            <person name="Cheng J.-F."/>
            <person name="Hugenholtz P."/>
            <person name="Woyke T."/>
            <person name="Wu D."/>
            <person name="Spring S."/>
            <person name="Schueler E."/>
            <person name="Brambilla E."/>
            <person name="Klenk H.-P."/>
            <person name="Eisen J.A."/>
        </authorList>
    </citation>
    <scope>NUCLEOTIDE SEQUENCE [LARGE SCALE GENOMIC DNA]</scope>
    <source>
        <strain evidence="6">ATCC 700848 / DSM 11109 / ASRB2</strain>
    </source>
</reference>
<feature type="domain" description="Outer membrane protein beta-barrel" evidence="4">
    <location>
        <begin position="100"/>
        <end position="284"/>
    </location>
</feature>
<evidence type="ECO:0000256" key="3">
    <source>
        <dbReference type="SAM" id="SignalP"/>
    </source>
</evidence>
<keyword evidence="2" id="KW-0812">Transmembrane</keyword>
<dbReference type="OrthoDB" id="5564396at2"/>
<feature type="chain" id="PRO_5003283869" description="Outer membrane protein beta-barrel domain-containing protein" evidence="3">
    <location>
        <begin position="31"/>
        <end position="284"/>
    </location>
</feature>
<dbReference type="RefSeq" id="WP_013706852.1">
    <property type="nucleotide sequence ID" value="NC_015388.1"/>
</dbReference>
<sequence>MLKRQRFRTGVVITMAFALFLSIPAPPASAMSSGDAIVATFVPLGVVLGATAASYLLYKNRLAQPADAKGCLGYRGPGEFFIGGFVGAGFIPHSTWTYRVGGINYSADAMKIDPGVTGGIKLGYFLESFPYFGVEAEGSIGSQRQPSQTLAVNPPQAGATALRVPGQTLLAWTMAFHLLGRYGFYQDAEVPFGRLQPYVGVGPGLVMLYAEADSAKNFSLELEAGLRYMFTKHFGGFLEYKFSKQWSVELESQQVFLNTIGSASGRGVFDFDRHQAVVGLAYHF</sequence>
<name>F2NJT8_DESAR</name>
<reference evidence="5 6" key="1">
    <citation type="journal article" date="2011" name="Stand. Genomic Sci.">
        <title>Complete genome sequence of the acetate-degrading sulfate reducer Desulfobacca acetoxidans type strain (ASRB2).</title>
        <authorList>
            <person name="Goker M."/>
            <person name="Teshima H."/>
            <person name="Lapidus A."/>
            <person name="Nolan M."/>
            <person name="Lucas S."/>
            <person name="Hammon N."/>
            <person name="Deshpande S."/>
            <person name="Cheng J.F."/>
            <person name="Tapia R."/>
            <person name="Han C."/>
            <person name="Goodwin L."/>
            <person name="Pitluck S."/>
            <person name="Huntemann M."/>
            <person name="Liolios K."/>
            <person name="Ivanova N."/>
            <person name="Pagani I."/>
            <person name="Mavromatis K."/>
            <person name="Ovchinikova G."/>
            <person name="Pati A."/>
            <person name="Chen A."/>
            <person name="Palaniappan K."/>
            <person name="Land M."/>
            <person name="Hauser L."/>
            <person name="Brambilla E.M."/>
            <person name="Rohde M."/>
            <person name="Spring S."/>
            <person name="Detter J.C."/>
            <person name="Woyke T."/>
            <person name="Bristow J."/>
            <person name="Eisen J.A."/>
            <person name="Markowitz V."/>
            <person name="Hugenholtz P."/>
            <person name="Kyrpides N.C."/>
            <person name="Klenk H.P."/>
        </authorList>
    </citation>
    <scope>NUCLEOTIDE SEQUENCE [LARGE SCALE GENOMIC DNA]</scope>
    <source>
        <strain evidence="6">ATCC 700848 / DSM 11109 / ASRB2</strain>
    </source>
</reference>
<protein>
    <recommendedName>
        <fullName evidence="4">Outer membrane protein beta-barrel domain-containing protein</fullName>
    </recommendedName>
</protein>
<evidence type="ECO:0000256" key="2">
    <source>
        <dbReference type="SAM" id="Phobius"/>
    </source>
</evidence>
<dbReference type="EMBL" id="CP002629">
    <property type="protein sequence ID" value="AEB09743.1"/>
    <property type="molecule type" value="Genomic_DNA"/>
</dbReference>
<dbReference type="InterPro" id="IPR011250">
    <property type="entry name" value="OMP/PagP_B-barrel"/>
</dbReference>
<evidence type="ECO:0000313" key="6">
    <source>
        <dbReference type="Proteomes" id="UP000000483"/>
    </source>
</evidence>
<dbReference type="Proteomes" id="UP000000483">
    <property type="component" value="Chromosome"/>
</dbReference>
<dbReference type="STRING" id="880072.Desac_1905"/>
<feature type="signal peptide" evidence="3">
    <location>
        <begin position="1"/>
        <end position="30"/>
    </location>
</feature>
<dbReference type="Gene3D" id="2.40.160.20">
    <property type="match status" value="1"/>
</dbReference>
<dbReference type="AlphaFoldDB" id="F2NJT8"/>
<accession>F2NJT8</accession>